<sequence length="148" mass="17374">MQVLPVLALATWRHFKSVYQLLDFNPDLEKDTVHRMLTFMYTEMAGNLDWETAYKLYFAGDKYCLPTLKRLCSDALKQNLSVSNVGEVLVLGNTHSDEYLKEIAVEFIYDHETEVIRSMEWKTFMNEEVHLAAETMHHVFLKKADNRH</sequence>
<dbReference type="SUPFAM" id="SSF54695">
    <property type="entry name" value="POZ domain"/>
    <property type="match status" value="1"/>
</dbReference>
<proteinExistence type="predicted"/>
<dbReference type="EMBL" id="BGPR01023639">
    <property type="protein sequence ID" value="GBN90974.1"/>
    <property type="molecule type" value="Genomic_DNA"/>
</dbReference>
<dbReference type="AlphaFoldDB" id="A0A4Y2SRR2"/>
<name>A0A4Y2SRR2_ARAVE</name>
<dbReference type="Pfam" id="PF00651">
    <property type="entry name" value="BTB"/>
    <property type="match status" value="1"/>
</dbReference>
<protein>
    <submittedName>
        <fullName evidence="2">Speckle-type POZ protein</fullName>
    </submittedName>
</protein>
<reference evidence="2 3" key="1">
    <citation type="journal article" date="2019" name="Sci. Rep.">
        <title>Orb-weaving spider Araneus ventricosus genome elucidates the spidroin gene catalogue.</title>
        <authorList>
            <person name="Kono N."/>
            <person name="Nakamura H."/>
            <person name="Ohtoshi R."/>
            <person name="Moran D.A.P."/>
            <person name="Shinohara A."/>
            <person name="Yoshida Y."/>
            <person name="Fujiwara M."/>
            <person name="Mori M."/>
            <person name="Tomita M."/>
            <person name="Arakawa K."/>
        </authorList>
    </citation>
    <scope>NUCLEOTIDE SEQUENCE [LARGE SCALE GENOMIC DNA]</scope>
</reference>
<dbReference type="PANTHER" id="PTHR24413">
    <property type="entry name" value="SPECKLE-TYPE POZ PROTEIN"/>
    <property type="match status" value="1"/>
</dbReference>
<dbReference type="Proteomes" id="UP000499080">
    <property type="component" value="Unassembled WGS sequence"/>
</dbReference>
<evidence type="ECO:0000313" key="3">
    <source>
        <dbReference type="Proteomes" id="UP000499080"/>
    </source>
</evidence>
<gene>
    <name evidence="2" type="primary">spop_96</name>
    <name evidence="2" type="ORF">AVEN_88907_1</name>
</gene>
<evidence type="ECO:0000259" key="1">
    <source>
        <dbReference type="Pfam" id="PF00651"/>
    </source>
</evidence>
<keyword evidence="3" id="KW-1185">Reference proteome</keyword>
<evidence type="ECO:0000313" key="2">
    <source>
        <dbReference type="EMBL" id="GBN90974.1"/>
    </source>
</evidence>
<organism evidence="2 3">
    <name type="scientific">Araneus ventricosus</name>
    <name type="common">Orbweaver spider</name>
    <name type="synonym">Epeira ventricosa</name>
    <dbReference type="NCBI Taxonomy" id="182803"/>
    <lineage>
        <taxon>Eukaryota</taxon>
        <taxon>Metazoa</taxon>
        <taxon>Ecdysozoa</taxon>
        <taxon>Arthropoda</taxon>
        <taxon>Chelicerata</taxon>
        <taxon>Arachnida</taxon>
        <taxon>Araneae</taxon>
        <taxon>Araneomorphae</taxon>
        <taxon>Entelegynae</taxon>
        <taxon>Araneoidea</taxon>
        <taxon>Araneidae</taxon>
        <taxon>Araneus</taxon>
    </lineage>
</organism>
<dbReference type="Gene3D" id="3.30.710.10">
    <property type="entry name" value="Potassium Channel Kv1.1, Chain A"/>
    <property type="match status" value="1"/>
</dbReference>
<feature type="domain" description="BTB" evidence="1">
    <location>
        <begin position="27"/>
        <end position="79"/>
    </location>
</feature>
<dbReference type="Gene3D" id="1.25.40.420">
    <property type="match status" value="1"/>
</dbReference>
<comment type="caution">
    <text evidence="2">The sequence shown here is derived from an EMBL/GenBank/DDBJ whole genome shotgun (WGS) entry which is preliminary data.</text>
</comment>
<dbReference type="OrthoDB" id="6359816at2759"/>
<dbReference type="InterPro" id="IPR000210">
    <property type="entry name" value="BTB/POZ_dom"/>
</dbReference>
<dbReference type="InterPro" id="IPR011333">
    <property type="entry name" value="SKP1/BTB/POZ_sf"/>
</dbReference>
<accession>A0A4Y2SRR2</accession>